<sequence>MPQSALLSRKFLLVGDDSDDLDLLAEALKENGIKHEFVVVRNGKETIE</sequence>
<evidence type="ECO:0000313" key="2">
    <source>
        <dbReference type="Proteomes" id="UP000184368"/>
    </source>
</evidence>
<name>A0A1M5HTY5_9BACT</name>
<keyword evidence="2" id="KW-1185">Reference proteome</keyword>
<accession>A0A1M5HTY5</accession>
<organism evidence="1 2">
    <name type="scientific">Cnuella takakiae</name>
    <dbReference type="NCBI Taxonomy" id="1302690"/>
    <lineage>
        <taxon>Bacteria</taxon>
        <taxon>Pseudomonadati</taxon>
        <taxon>Bacteroidota</taxon>
        <taxon>Chitinophagia</taxon>
        <taxon>Chitinophagales</taxon>
        <taxon>Chitinophagaceae</taxon>
        <taxon>Cnuella</taxon>
    </lineage>
</organism>
<evidence type="ECO:0000313" key="1">
    <source>
        <dbReference type="EMBL" id="SHG19409.1"/>
    </source>
</evidence>
<reference evidence="1 2" key="1">
    <citation type="submission" date="2016-11" db="EMBL/GenBank/DDBJ databases">
        <authorList>
            <person name="Jaros S."/>
            <person name="Januszkiewicz K."/>
            <person name="Wedrychowicz H."/>
        </authorList>
    </citation>
    <scope>NUCLEOTIDE SEQUENCE [LARGE SCALE GENOMIC DNA]</scope>
    <source>
        <strain evidence="1 2">DSM 26897</strain>
    </source>
</reference>
<dbReference type="Proteomes" id="UP000184368">
    <property type="component" value="Unassembled WGS sequence"/>
</dbReference>
<dbReference type="EMBL" id="FQUO01000020">
    <property type="protein sequence ID" value="SHG19409.1"/>
    <property type="molecule type" value="Genomic_DNA"/>
</dbReference>
<gene>
    <name evidence="1" type="ORF">SAMN05444008_12058</name>
</gene>
<protein>
    <recommendedName>
        <fullName evidence="3">Response regulatory domain-containing protein</fullName>
    </recommendedName>
</protein>
<evidence type="ECO:0008006" key="3">
    <source>
        <dbReference type="Google" id="ProtNLM"/>
    </source>
</evidence>
<proteinExistence type="predicted"/>
<dbReference type="AlphaFoldDB" id="A0A1M5HTY5"/>